<proteinExistence type="predicted"/>
<gene>
    <name evidence="2" type="ORF">JD77_02667</name>
</gene>
<sequence>MSGGSLPKTGAGAVTLGGGVLGLEGSITMPREVAIVGVAIGVILLGSLLVRLGWRRGRPAGQ</sequence>
<evidence type="ECO:0000313" key="3">
    <source>
        <dbReference type="Proteomes" id="UP000319825"/>
    </source>
</evidence>
<dbReference type="Proteomes" id="UP000319825">
    <property type="component" value="Unassembled WGS sequence"/>
</dbReference>
<protein>
    <submittedName>
        <fullName evidence="2">Uncharacterized protein</fullName>
    </submittedName>
</protein>
<organism evidence="2 3">
    <name type="scientific">Micromonospora olivasterospora</name>
    <dbReference type="NCBI Taxonomy" id="1880"/>
    <lineage>
        <taxon>Bacteria</taxon>
        <taxon>Bacillati</taxon>
        <taxon>Actinomycetota</taxon>
        <taxon>Actinomycetes</taxon>
        <taxon>Micromonosporales</taxon>
        <taxon>Micromonosporaceae</taxon>
        <taxon>Micromonospora</taxon>
    </lineage>
</organism>
<keyword evidence="3" id="KW-1185">Reference proteome</keyword>
<keyword evidence="1" id="KW-1133">Transmembrane helix</keyword>
<keyword evidence="1" id="KW-0472">Membrane</keyword>
<reference evidence="2 3" key="1">
    <citation type="submission" date="2019-07" db="EMBL/GenBank/DDBJ databases">
        <title>R&amp;d 2014.</title>
        <authorList>
            <person name="Klenk H.-P."/>
        </authorList>
    </citation>
    <scope>NUCLEOTIDE SEQUENCE [LARGE SCALE GENOMIC DNA]</scope>
    <source>
        <strain evidence="2 3">DSM 43868</strain>
    </source>
</reference>
<dbReference type="AlphaFoldDB" id="A0A562I9K7"/>
<keyword evidence="1" id="KW-0812">Transmembrane</keyword>
<dbReference type="EMBL" id="VLKE01000001">
    <property type="protein sequence ID" value="TWH67687.1"/>
    <property type="molecule type" value="Genomic_DNA"/>
</dbReference>
<comment type="caution">
    <text evidence="2">The sequence shown here is derived from an EMBL/GenBank/DDBJ whole genome shotgun (WGS) entry which is preliminary data.</text>
</comment>
<name>A0A562I9K7_MICOL</name>
<feature type="transmembrane region" description="Helical" evidence="1">
    <location>
        <begin position="33"/>
        <end position="54"/>
    </location>
</feature>
<evidence type="ECO:0000313" key="2">
    <source>
        <dbReference type="EMBL" id="TWH67687.1"/>
    </source>
</evidence>
<evidence type="ECO:0000256" key="1">
    <source>
        <dbReference type="SAM" id="Phobius"/>
    </source>
</evidence>
<accession>A0A562I9K7</accession>